<feature type="domain" description="Adenosine deaminase" evidence="2">
    <location>
        <begin position="2"/>
        <end position="105"/>
    </location>
</feature>
<sequence>MDLAGDEAANDNSAFVDCFQHTPRKESRRRDIRVATEDMRADRIGLGYAAVGDEELLDLIEERGVHLEACPGTALAERSIDAIGAFQERGLSMSLSEDDQPPFFGGCGYACVEAIAADCKGDGLSGSPAGRATAWPGGSSAGAGPA</sequence>
<comment type="caution">
    <text evidence="3">The sequence shown here is derived from an EMBL/GenBank/DDBJ whole genome shotgun (WGS) entry which is preliminary data.</text>
</comment>
<dbReference type="EMBL" id="BRYB01000760">
    <property type="protein sequence ID" value="GMI37046.1"/>
    <property type="molecule type" value="Genomic_DNA"/>
</dbReference>
<proteinExistence type="predicted"/>
<dbReference type="Proteomes" id="UP001165060">
    <property type="component" value="Unassembled WGS sequence"/>
</dbReference>
<keyword evidence="4" id="KW-1185">Reference proteome</keyword>
<gene>
    <name evidence="3" type="ORF">TeGR_g7851</name>
</gene>
<dbReference type="SUPFAM" id="SSF51556">
    <property type="entry name" value="Metallo-dependent hydrolases"/>
    <property type="match status" value="1"/>
</dbReference>
<evidence type="ECO:0000256" key="1">
    <source>
        <dbReference type="SAM" id="MobiDB-lite"/>
    </source>
</evidence>
<evidence type="ECO:0000313" key="4">
    <source>
        <dbReference type="Proteomes" id="UP001165060"/>
    </source>
</evidence>
<dbReference type="Pfam" id="PF00962">
    <property type="entry name" value="A_deaminase"/>
    <property type="match status" value="1"/>
</dbReference>
<name>A0ABQ6MZM5_9STRA</name>
<reference evidence="3 4" key="1">
    <citation type="journal article" date="2023" name="Commun. Biol.">
        <title>Genome analysis of Parmales, the sister group of diatoms, reveals the evolutionary specialization of diatoms from phago-mixotrophs to photoautotrophs.</title>
        <authorList>
            <person name="Ban H."/>
            <person name="Sato S."/>
            <person name="Yoshikawa S."/>
            <person name="Yamada K."/>
            <person name="Nakamura Y."/>
            <person name="Ichinomiya M."/>
            <person name="Sato N."/>
            <person name="Blanc-Mathieu R."/>
            <person name="Endo H."/>
            <person name="Kuwata A."/>
            <person name="Ogata H."/>
        </authorList>
    </citation>
    <scope>NUCLEOTIDE SEQUENCE [LARGE SCALE GENOMIC DNA]</scope>
</reference>
<dbReference type="InterPro" id="IPR032466">
    <property type="entry name" value="Metal_Hydrolase"/>
</dbReference>
<protein>
    <recommendedName>
        <fullName evidence="2">Adenosine deaminase domain-containing protein</fullName>
    </recommendedName>
</protein>
<accession>A0ABQ6MZM5</accession>
<dbReference type="Gene3D" id="3.20.20.140">
    <property type="entry name" value="Metal-dependent hydrolases"/>
    <property type="match status" value="1"/>
</dbReference>
<evidence type="ECO:0000313" key="3">
    <source>
        <dbReference type="EMBL" id="GMI37046.1"/>
    </source>
</evidence>
<evidence type="ECO:0000259" key="2">
    <source>
        <dbReference type="Pfam" id="PF00962"/>
    </source>
</evidence>
<feature type="region of interest" description="Disordered" evidence="1">
    <location>
        <begin position="126"/>
        <end position="146"/>
    </location>
</feature>
<organism evidence="3 4">
    <name type="scientific">Tetraparma gracilis</name>
    <dbReference type="NCBI Taxonomy" id="2962635"/>
    <lineage>
        <taxon>Eukaryota</taxon>
        <taxon>Sar</taxon>
        <taxon>Stramenopiles</taxon>
        <taxon>Ochrophyta</taxon>
        <taxon>Bolidophyceae</taxon>
        <taxon>Parmales</taxon>
        <taxon>Triparmaceae</taxon>
        <taxon>Tetraparma</taxon>
    </lineage>
</organism>
<dbReference type="InterPro" id="IPR001365">
    <property type="entry name" value="A_deaminase_dom"/>
</dbReference>